<reference evidence="2 3" key="1">
    <citation type="submission" date="2019-04" db="EMBL/GenBank/DDBJ databases">
        <title>Isachenkonia alkalipeptolytica gen. nov. sp. nov. a new anaerobic, alkiliphilic organothrophic bacterium capable to reduce synthesized ferrihydrite isolated from a soda lake.</title>
        <authorList>
            <person name="Toshchakov S.V."/>
            <person name="Zavarzina D.G."/>
            <person name="Zhilina T.N."/>
            <person name="Kostrikina N.A."/>
            <person name="Kublanov I.V."/>
        </authorList>
    </citation>
    <scope>NUCLEOTIDE SEQUENCE [LARGE SCALE GENOMIC DNA]</scope>
    <source>
        <strain evidence="2 3">Z-1701</strain>
    </source>
</reference>
<evidence type="ECO:0000313" key="2">
    <source>
        <dbReference type="EMBL" id="NBG89333.1"/>
    </source>
</evidence>
<feature type="transmembrane region" description="Helical" evidence="1">
    <location>
        <begin position="7"/>
        <end position="26"/>
    </location>
</feature>
<keyword evidence="1" id="KW-1133">Transmembrane helix</keyword>
<sequence length="227" mass="26345">MSENKKLLKYTGILFLLVLLTYPMPYHSKSIIEYFIRPIGTNGGRLYVSGLVPLALFVIAIRGLFKLERFQDRSKILIFIAVILIVIPIMQWTVDVGRTTFHRVSGHQLQAVDFVEGDISLFSSEEEVTIHSSLTVKDYGRGQNRFYIRLHLPESLQQVTGQEYYDFEQEYLTQGHRREKVIKKQFTVSRDEIGESVDFHGIRWHGEDIEYTLYNDGQAVTLTNHGW</sequence>
<dbReference type="AlphaFoldDB" id="A0AA43XM41"/>
<proteinExistence type="predicted"/>
<feature type="transmembrane region" description="Helical" evidence="1">
    <location>
        <begin position="76"/>
        <end position="94"/>
    </location>
</feature>
<accession>A0AA43XM41</accession>
<dbReference type="EMBL" id="SUMG01000022">
    <property type="protein sequence ID" value="NBG89333.1"/>
    <property type="molecule type" value="Genomic_DNA"/>
</dbReference>
<name>A0AA43XM41_9CLOT</name>
<dbReference type="Proteomes" id="UP000449710">
    <property type="component" value="Unassembled WGS sequence"/>
</dbReference>
<keyword evidence="1" id="KW-0812">Transmembrane</keyword>
<protein>
    <submittedName>
        <fullName evidence="2">Uncharacterized protein</fullName>
    </submittedName>
</protein>
<feature type="transmembrane region" description="Helical" evidence="1">
    <location>
        <begin position="46"/>
        <end position="64"/>
    </location>
</feature>
<keyword evidence="3" id="KW-1185">Reference proteome</keyword>
<evidence type="ECO:0000313" key="3">
    <source>
        <dbReference type="Proteomes" id="UP000449710"/>
    </source>
</evidence>
<keyword evidence="1" id="KW-0472">Membrane</keyword>
<dbReference type="RefSeq" id="WP_160722895.1">
    <property type="nucleotide sequence ID" value="NZ_SUMG01000022.1"/>
</dbReference>
<organism evidence="2 3">
    <name type="scientific">Isachenkonia alkalipeptolytica</name>
    <dbReference type="NCBI Taxonomy" id="2565777"/>
    <lineage>
        <taxon>Bacteria</taxon>
        <taxon>Bacillati</taxon>
        <taxon>Bacillota</taxon>
        <taxon>Clostridia</taxon>
        <taxon>Eubacteriales</taxon>
        <taxon>Clostridiaceae</taxon>
        <taxon>Isachenkonia</taxon>
    </lineage>
</organism>
<evidence type="ECO:0000256" key="1">
    <source>
        <dbReference type="SAM" id="Phobius"/>
    </source>
</evidence>
<comment type="caution">
    <text evidence="2">The sequence shown here is derived from an EMBL/GenBank/DDBJ whole genome shotgun (WGS) entry which is preliminary data.</text>
</comment>
<gene>
    <name evidence="2" type="ORF">ISALK_12610</name>
</gene>